<dbReference type="SMART" id="SM00225">
    <property type="entry name" value="BTB"/>
    <property type="match status" value="1"/>
</dbReference>
<dbReference type="InterPro" id="IPR003131">
    <property type="entry name" value="T1-type_BTB"/>
</dbReference>
<organism evidence="2 3">
    <name type="scientific">Penicillium hordei</name>
    <dbReference type="NCBI Taxonomy" id="40994"/>
    <lineage>
        <taxon>Eukaryota</taxon>
        <taxon>Fungi</taxon>
        <taxon>Dikarya</taxon>
        <taxon>Ascomycota</taxon>
        <taxon>Pezizomycotina</taxon>
        <taxon>Eurotiomycetes</taxon>
        <taxon>Eurotiomycetidae</taxon>
        <taxon>Eurotiales</taxon>
        <taxon>Aspergillaceae</taxon>
        <taxon>Penicillium</taxon>
    </lineage>
</organism>
<dbReference type="Proteomes" id="UP001213799">
    <property type="component" value="Unassembled WGS sequence"/>
</dbReference>
<dbReference type="InterPro" id="IPR000210">
    <property type="entry name" value="BTB/POZ_dom"/>
</dbReference>
<feature type="domain" description="BTB" evidence="1">
    <location>
        <begin position="17"/>
        <end position="84"/>
    </location>
</feature>
<sequence>MSNDEGTAQNPPRTQARQITLQVGERRFVTTLQTLVPESNFFASLLSGRWDDALTDGSYFIDADPTLFEHILRYLRRRVLPIFYDISKGHDHALYLALLEEAKYFQIARLQEWLENKKYLYALSVECFIEEDEGTPCPTTLSTDTSVEYYPEWGTKRVQCMKARGDADAVYDEEPMLRLLVVKKRTVFDMQACVAGQFQIDNESEPFSEIEEVSHWCPELGGWYDTDEEAEQNYINDNVIRLIEENSS</sequence>
<reference evidence="2" key="1">
    <citation type="journal article" date="2023" name="IMA Fungus">
        <title>Comparative genomic study of the Penicillium genus elucidates a diverse pangenome and 15 lateral gene transfer events.</title>
        <authorList>
            <person name="Petersen C."/>
            <person name="Sorensen T."/>
            <person name="Nielsen M.R."/>
            <person name="Sondergaard T.E."/>
            <person name="Sorensen J.L."/>
            <person name="Fitzpatrick D.A."/>
            <person name="Frisvad J.C."/>
            <person name="Nielsen K.L."/>
        </authorList>
    </citation>
    <scope>NUCLEOTIDE SEQUENCE</scope>
    <source>
        <strain evidence="2">IBT 12815</strain>
    </source>
</reference>
<dbReference type="CDD" id="cd18316">
    <property type="entry name" value="BTB_POZ_KCTD-like"/>
    <property type="match status" value="1"/>
</dbReference>
<dbReference type="AlphaFoldDB" id="A0AAD6DLS9"/>
<evidence type="ECO:0000313" key="3">
    <source>
        <dbReference type="Proteomes" id="UP001213799"/>
    </source>
</evidence>
<dbReference type="Pfam" id="PF02214">
    <property type="entry name" value="BTB_2"/>
    <property type="match status" value="1"/>
</dbReference>
<name>A0AAD6DLS9_9EURO</name>
<reference evidence="2" key="2">
    <citation type="submission" date="2023-01" db="EMBL/GenBank/DDBJ databases">
        <authorList>
            <person name="Petersen C."/>
        </authorList>
    </citation>
    <scope>NUCLEOTIDE SEQUENCE</scope>
    <source>
        <strain evidence="2">IBT 12815</strain>
    </source>
</reference>
<dbReference type="GO" id="GO:0051260">
    <property type="term" value="P:protein homooligomerization"/>
    <property type="evidence" value="ECO:0007669"/>
    <property type="project" value="InterPro"/>
</dbReference>
<dbReference type="InterPro" id="IPR011333">
    <property type="entry name" value="SKP1/BTB/POZ_sf"/>
</dbReference>
<accession>A0AAD6DLS9</accession>
<dbReference type="PANTHER" id="PTHR14499:SF136">
    <property type="entry name" value="GH08630P"/>
    <property type="match status" value="1"/>
</dbReference>
<protein>
    <recommendedName>
        <fullName evidence="1">BTB domain-containing protein</fullName>
    </recommendedName>
</protein>
<dbReference type="PANTHER" id="PTHR14499">
    <property type="entry name" value="POTASSIUM CHANNEL TETRAMERIZATION DOMAIN-CONTAINING"/>
    <property type="match status" value="1"/>
</dbReference>
<dbReference type="GeneID" id="81592732"/>
<dbReference type="PROSITE" id="PS50097">
    <property type="entry name" value="BTB"/>
    <property type="match status" value="1"/>
</dbReference>
<gene>
    <name evidence="2" type="ORF">N7537_011436</name>
</gene>
<dbReference type="SUPFAM" id="SSF54695">
    <property type="entry name" value="POZ domain"/>
    <property type="match status" value="1"/>
</dbReference>
<dbReference type="RefSeq" id="XP_056747777.1">
    <property type="nucleotide sequence ID" value="XM_056902490.1"/>
</dbReference>
<evidence type="ECO:0000313" key="2">
    <source>
        <dbReference type="EMBL" id="KAJ5588758.1"/>
    </source>
</evidence>
<dbReference type="Gene3D" id="3.30.710.10">
    <property type="entry name" value="Potassium Channel Kv1.1, Chain A"/>
    <property type="match status" value="1"/>
</dbReference>
<evidence type="ECO:0000259" key="1">
    <source>
        <dbReference type="PROSITE" id="PS50097"/>
    </source>
</evidence>
<proteinExistence type="predicted"/>
<dbReference type="EMBL" id="JAQJAE010000006">
    <property type="protein sequence ID" value="KAJ5588758.1"/>
    <property type="molecule type" value="Genomic_DNA"/>
</dbReference>
<keyword evidence="3" id="KW-1185">Reference proteome</keyword>
<comment type="caution">
    <text evidence="2">The sequence shown here is derived from an EMBL/GenBank/DDBJ whole genome shotgun (WGS) entry which is preliminary data.</text>
</comment>